<keyword evidence="3" id="KW-1185">Reference proteome</keyword>
<feature type="region of interest" description="Disordered" evidence="1">
    <location>
        <begin position="1"/>
        <end position="34"/>
    </location>
</feature>
<reference evidence="2 3" key="1">
    <citation type="submission" date="2021-08" db="EMBL/GenBank/DDBJ databases">
        <authorList>
            <person name="Peeters C."/>
        </authorList>
    </citation>
    <scope>NUCLEOTIDE SEQUENCE [LARGE SCALE GENOMIC DNA]</scope>
    <source>
        <strain evidence="2 3">LMG 23992</strain>
    </source>
</reference>
<feature type="compositionally biased region" description="Basic and acidic residues" evidence="1">
    <location>
        <begin position="23"/>
        <end position="33"/>
    </location>
</feature>
<organism evidence="2 3">
    <name type="scientific">Cupriavidus laharis</name>
    <dbReference type="NCBI Taxonomy" id="151654"/>
    <lineage>
        <taxon>Bacteria</taxon>
        <taxon>Pseudomonadati</taxon>
        <taxon>Pseudomonadota</taxon>
        <taxon>Betaproteobacteria</taxon>
        <taxon>Burkholderiales</taxon>
        <taxon>Burkholderiaceae</taxon>
        <taxon>Cupriavidus</taxon>
    </lineage>
</organism>
<accession>A0ABN7Y3T1</accession>
<evidence type="ECO:0000313" key="2">
    <source>
        <dbReference type="EMBL" id="CAG9167989.1"/>
    </source>
</evidence>
<sequence length="66" mass="7372">MQTGRETSSWSGMHVGFPAQATKNREARHEADPRGCSQWLYQPAVRETQNLKFAVSMPKRPGAMAP</sequence>
<comment type="caution">
    <text evidence="2">The sequence shown here is derived from an EMBL/GenBank/DDBJ whole genome shotgun (WGS) entry which is preliminary data.</text>
</comment>
<evidence type="ECO:0000256" key="1">
    <source>
        <dbReference type="SAM" id="MobiDB-lite"/>
    </source>
</evidence>
<gene>
    <name evidence="2" type="ORF">LMG23992_00981</name>
</gene>
<feature type="compositionally biased region" description="Polar residues" evidence="1">
    <location>
        <begin position="1"/>
        <end position="11"/>
    </location>
</feature>
<evidence type="ECO:0000313" key="3">
    <source>
        <dbReference type="Proteomes" id="UP000727654"/>
    </source>
</evidence>
<protein>
    <submittedName>
        <fullName evidence="2">Uncharacterized protein</fullName>
    </submittedName>
</protein>
<dbReference type="Proteomes" id="UP000727654">
    <property type="component" value="Unassembled WGS sequence"/>
</dbReference>
<dbReference type="EMBL" id="CAJZAI010000002">
    <property type="protein sequence ID" value="CAG9167989.1"/>
    <property type="molecule type" value="Genomic_DNA"/>
</dbReference>
<proteinExistence type="predicted"/>
<name>A0ABN7Y3T1_9BURK</name>